<evidence type="ECO:0000256" key="1">
    <source>
        <dbReference type="SAM" id="Phobius"/>
    </source>
</evidence>
<evidence type="ECO:0000313" key="2">
    <source>
        <dbReference type="EMBL" id="GBM11628.1"/>
    </source>
</evidence>
<feature type="transmembrane region" description="Helical" evidence="1">
    <location>
        <begin position="70"/>
        <end position="87"/>
    </location>
</feature>
<name>A0A4Y2D6M9_ARAVE</name>
<comment type="caution">
    <text evidence="2">The sequence shown here is derived from an EMBL/GenBank/DDBJ whole genome shotgun (WGS) entry which is preliminary data.</text>
</comment>
<protein>
    <submittedName>
        <fullName evidence="2">Uncharacterized protein</fullName>
    </submittedName>
</protein>
<proteinExistence type="predicted"/>
<sequence length="92" mass="10559">MNPSEERRRSELQSTLSSRNLFTAQKTRREQATLPLLRNEPAEGATSSLERQRALLLSIKAISRVWYDEVCVWLVLHSLSAVGWIFVNGFEL</sequence>
<dbReference type="AlphaFoldDB" id="A0A4Y2D6M9"/>
<reference evidence="2 3" key="1">
    <citation type="journal article" date="2019" name="Sci. Rep.">
        <title>Orb-weaving spider Araneus ventricosus genome elucidates the spidroin gene catalogue.</title>
        <authorList>
            <person name="Kono N."/>
            <person name="Nakamura H."/>
            <person name="Ohtoshi R."/>
            <person name="Moran D.A.P."/>
            <person name="Shinohara A."/>
            <person name="Yoshida Y."/>
            <person name="Fujiwara M."/>
            <person name="Mori M."/>
            <person name="Tomita M."/>
            <person name="Arakawa K."/>
        </authorList>
    </citation>
    <scope>NUCLEOTIDE SEQUENCE [LARGE SCALE GENOMIC DNA]</scope>
</reference>
<keyword evidence="1" id="KW-0472">Membrane</keyword>
<organism evidence="2 3">
    <name type="scientific">Araneus ventricosus</name>
    <name type="common">Orbweaver spider</name>
    <name type="synonym">Epeira ventricosa</name>
    <dbReference type="NCBI Taxonomy" id="182803"/>
    <lineage>
        <taxon>Eukaryota</taxon>
        <taxon>Metazoa</taxon>
        <taxon>Ecdysozoa</taxon>
        <taxon>Arthropoda</taxon>
        <taxon>Chelicerata</taxon>
        <taxon>Arachnida</taxon>
        <taxon>Araneae</taxon>
        <taxon>Araneomorphae</taxon>
        <taxon>Entelegynae</taxon>
        <taxon>Araneoidea</taxon>
        <taxon>Araneidae</taxon>
        <taxon>Araneus</taxon>
    </lineage>
</organism>
<keyword evidence="1" id="KW-1133">Transmembrane helix</keyword>
<evidence type="ECO:0000313" key="3">
    <source>
        <dbReference type="Proteomes" id="UP000499080"/>
    </source>
</evidence>
<gene>
    <name evidence="2" type="ORF">AVEN_16944_1</name>
</gene>
<dbReference type="Proteomes" id="UP000499080">
    <property type="component" value="Unassembled WGS sequence"/>
</dbReference>
<accession>A0A4Y2D6M9</accession>
<dbReference type="EMBL" id="BGPR01000302">
    <property type="protein sequence ID" value="GBM11628.1"/>
    <property type="molecule type" value="Genomic_DNA"/>
</dbReference>
<keyword evidence="1" id="KW-0812">Transmembrane</keyword>
<keyword evidence="3" id="KW-1185">Reference proteome</keyword>